<keyword evidence="4 5" id="KW-0413">Isomerase</keyword>
<feature type="binding site" evidence="5 7">
    <location>
        <position position="58"/>
    </location>
    <ligand>
        <name>substrate</name>
    </ligand>
</feature>
<sequence>MGLLVLVRHGQSDWNKKNLFTGWVDIPLTDKGIEEAMKAGKSLASVPFDIVYTSTQIRAIETAMLLLAENTSQKTPEIVHKKGKMKEWTTIYSEKTQHEMLPVFIDWHLNERYYGELQGKNKQEMVEEFGEEQVHQWRRSFATPPPNGESLKDTSERTIPYFKNEIIPQLEHDKNILISAHGNSLRSIIMEIENIAQEDIPNLELPTGKPICYTYKSHEFSKDKIA</sequence>
<comment type="catalytic activity">
    <reaction evidence="5 9">
        <text>(2R)-2-phosphoglycerate = (2R)-3-phosphoglycerate</text>
        <dbReference type="Rhea" id="RHEA:15901"/>
        <dbReference type="ChEBI" id="CHEBI:58272"/>
        <dbReference type="ChEBI" id="CHEBI:58289"/>
        <dbReference type="EC" id="5.4.2.11"/>
    </reaction>
</comment>
<dbReference type="EMBL" id="FPBK01000001">
    <property type="protein sequence ID" value="SFU27440.1"/>
    <property type="molecule type" value="Genomic_DNA"/>
</dbReference>
<comment type="similarity">
    <text evidence="1 5">Belongs to the phosphoglycerate mutase family. BPG-dependent PGAM subfamily.</text>
</comment>
<feature type="active site" description="Tele-phosphohistidine intermediate" evidence="5 6">
    <location>
        <position position="9"/>
    </location>
</feature>
<dbReference type="UniPathway" id="UPA00109">
    <property type="reaction ID" value="UER00186"/>
</dbReference>
<evidence type="ECO:0000256" key="1">
    <source>
        <dbReference type="ARBA" id="ARBA00006717"/>
    </source>
</evidence>
<feature type="binding site" evidence="5 7">
    <location>
        <begin position="8"/>
        <end position="15"/>
    </location>
    <ligand>
        <name>substrate</name>
    </ligand>
</feature>
<dbReference type="NCBIfam" id="NF002217">
    <property type="entry name" value="PRK01112.1"/>
    <property type="match status" value="1"/>
</dbReference>
<comment type="function">
    <text evidence="5 9">Catalyzes the interconversion of 2-phosphoglycerate and 3-phosphoglycerate.</text>
</comment>
<dbReference type="GO" id="GO:0004619">
    <property type="term" value="F:phosphoglycerate mutase activity"/>
    <property type="evidence" value="ECO:0007669"/>
    <property type="project" value="UniProtKB-UniRule"/>
</dbReference>
<feature type="binding site" evidence="5 7">
    <location>
        <begin position="182"/>
        <end position="183"/>
    </location>
    <ligand>
        <name>substrate</name>
    </ligand>
</feature>
<dbReference type="Pfam" id="PF00300">
    <property type="entry name" value="His_Phos_1"/>
    <property type="match status" value="2"/>
</dbReference>
<feature type="site" description="Transition state stabilizer" evidence="5 8">
    <location>
        <position position="181"/>
    </location>
</feature>
<dbReference type="STRING" id="1224947.SAMN05216480_101168"/>
<evidence type="ECO:0000256" key="3">
    <source>
        <dbReference type="ARBA" id="ARBA00023152"/>
    </source>
</evidence>
<keyword evidence="3 5" id="KW-0324">Glycolysis</keyword>
<dbReference type="GO" id="GO:0006094">
    <property type="term" value="P:gluconeogenesis"/>
    <property type="evidence" value="ECO:0007669"/>
    <property type="project" value="UniProtKB-UniRule"/>
</dbReference>
<keyword evidence="2 5" id="KW-0312">Gluconeogenesis</keyword>
<feature type="binding site" evidence="5 7">
    <location>
        <begin position="111"/>
        <end position="114"/>
    </location>
    <ligand>
        <name>substrate</name>
    </ligand>
</feature>
<dbReference type="InterPro" id="IPR013078">
    <property type="entry name" value="His_Pase_superF_clade-1"/>
</dbReference>
<dbReference type="AlphaFoldDB" id="A0A1I7EU57"/>
<accession>A0A1I7EU57</accession>
<dbReference type="Proteomes" id="UP000199138">
    <property type="component" value="Unassembled WGS sequence"/>
</dbReference>
<feature type="binding site" evidence="5 7">
    <location>
        <begin position="138"/>
        <end position="139"/>
    </location>
    <ligand>
        <name>substrate</name>
    </ligand>
</feature>
<dbReference type="PANTHER" id="PTHR11931">
    <property type="entry name" value="PHOSPHOGLYCERATE MUTASE"/>
    <property type="match status" value="1"/>
</dbReference>
<gene>
    <name evidence="5" type="primary">gpmA</name>
    <name evidence="10" type="ORF">SAMN05216480_101168</name>
</gene>
<name>A0A1I7EU57_9FLAO</name>
<evidence type="ECO:0000256" key="7">
    <source>
        <dbReference type="PIRSR" id="PIRSR613078-2"/>
    </source>
</evidence>
<evidence type="ECO:0000256" key="5">
    <source>
        <dbReference type="HAMAP-Rule" id="MF_01039"/>
    </source>
</evidence>
<feature type="binding site" evidence="5 7">
    <location>
        <begin position="21"/>
        <end position="22"/>
    </location>
    <ligand>
        <name>substrate</name>
    </ligand>
</feature>
<proteinExistence type="inferred from homology"/>
<keyword evidence="11" id="KW-1185">Reference proteome</keyword>
<evidence type="ECO:0000256" key="9">
    <source>
        <dbReference type="RuleBase" id="RU004512"/>
    </source>
</evidence>
<organism evidence="10 11">
    <name type="scientific">Pustulibacterium marinum</name>
    <dbReference type="NCBI Taxonomy" id="1224947"/>
    <lineage>
        <taxon>Bacteria</taxon>
        <taxon>Pseudomonadati</taxon>
        <taxon>Bacteroidota</taxon>
        <taxon>Flavobacteriia</taxon>
        <taxon>Flavobacteriales</taxon>
        <taxon>Flavobacteriaceae</taxon>
        <taxon>Pustulibacterium</taxon>
    </lineage>
</organism>
<dbReference type="SUPFAM" id="SSF53254">
    <property type="entry name" value="Phosphoglycerate mutase-like"/>
    <property type="match status" value="1"/>
</dbReference>
<evidence type="ECO:0000256" key="4">
    <source>
        <dbReference type="ARBA" id="ARBA00023235"/>
    </source>
</evidence>
<evidence type="ECO:0000313" key="10">
    <source>
        <dbReference type="EMBL" id="SFU27440.1"/>
    </source>
</evidence>
<dbReference type="EC" id="5.4.2.11" evidence="5 9"/>
<protein>
    <recommendedName>
        <fullName evidence="5 9">2,3-bisphosphoglycerate-dependent phosphoglycerate mutase</fullName>
        <shortName evidence="5">BPG-dependent PGAM</shortName>
        <shortName evidence="5">PGAM</shortName>
        <shortName evidence="5">Phosphoglyceromutase</shortName>
        <shortName evidence="5">dPGM</shortName>
        <ecNumber evidence="5 9">5.4.2.11</ecNumber>
    </recommendedName>
</protein>
<reference evidence="10 11" key="1">
    <citation type="submission" date="2016-10" db="EMBL/GenBank/DDBJ databases">
        <authorList>
            <person name="de Groot N.N."/>
        </authorList>
    </citation>
    <scope>NUCLEOTIDE SEQUENCE [LARGE SCALE GENOMIC DNA]</scope>
    <source>
        <strain evidence="10 11">CGMCC 1.12333</strain>
    </source>
</reference>
<feature type="active site" description="Proton donor/acceptor" evidence="5 6">
    <location>
        <position position="111"/>
    </location>
</feature>
<evidence type="ECO:0000256" key="2">
    <source>
        <dbReference type="ARBA" id="ARBA00022432"/>
    </source>
</evidence>
<dbReference type="PIRSF" id="PIRSF000709">
    <property type="entry name" value="6PFK_2-Ptase"/>
    <property type="match status" value="1"/>
</dbReference>
<dbReference type="InterPro" id="IPR029033">
    <property type="entry name" value="His_PPase_superfam"/>
</dbReference>
<dbReference type="InterPro" id="IPR001345">
    <property type="entry name" value="PG/BPGM_mutase_AS"/>
</dbReference>
<dbReference type="Gene3D" id="3.40.50.1240">
    <property type="entry name" value="Phosphoglycerate mutase-like"/>
    <property type="match status" value="1"/>
</dbReference>
<dbReference type="PROSITE" id="PS00175">
    <property type="entry name" value="PG_MUTASE"/>
    <property type="match status" value="1"/>
</dbReference>
<evidence type="ECO:0000256" key="6">
    <source>
        <dbReference type="PIRSR" id="PIRSR613078-1"/>
    </source>
</evidence>
<evidence type="ECO:0000256" key="8">
    <source>
        <dbReference type="PIRSR" id="PIRSR613078-3"/>
    </source>
</evidence>
<dbReference type="GO" id="GO:0006096">
    <property type="term" value="P:glycolytic process"/>
    <property type="evidence" value="ECO:0007669"/>
    <property type="project" value="UniProtKB-UniRule"/>
</dbReference>
<dbReference type="NCBIfam" id="TIGR01258">
    <property type="entry name" value="pgm_1"/>
    <property type="match status" value="1"/>
</dbReference>
<dbReference type="HAMAP" id="MF_01039">
    <property type="entry name" value="PGAM_GpmA"/>
    <property type="match status" value="1"/>
</dbReference>
<feature type="binding site" evidence="5 7">
    <location>
        <position position="122"/>
    </location>
    <ligand>
        <name>substrate</name>
    </ligand>
</feature>
<dbReference type="CDD" id="cd07067">
    <property type="entry name" value="HP_PGM_like"/>
    <property type="match status" value="1"/>
</dbReference>
<dbReference type="InterPro" id="IPR005952">
    <property type="entry name" value="Phosphogly_mut1"/>
</dbReference>
<dbReference type="SMART" id="SM00855">
    <property type="entry name" value="PGAM"/>
    <property type="match status" value="1"/>
</dbReference>
<dbReference type="OrthoDB" id="9782128at2"/>
<comment type="pathway">
    <text evidence="5 9">Carbohydrate degradation; glycolysis; pyruvate from D-glyceraldehyde 3-phosphate: step 3/5.</text>
</comment>
<evidence type="ECO:0000313" key="11">
    <source>
        <dbReference type="Proteomes" id="UP000199138"/>
    </source>
</evidence>
<dbReference type="RefSeq" id="WP_093021645.1">
    <property type="nucleotide sequence ID" value="NZ_FPBK01000001.1"/>
</dbReference>